<evidence type="ECO:0000256" key="1">
    <source>
        <dbReference type="ARBA" id="ARBA00009179"/>
    </source>
</evidence>
<dbReference type="GO" id="GO:0007165">
    <property type="term" value="P:signal transduction"/>
    <property type="evidence" value="ECO:0007669"/>
    <property type="project" value="TreeGrafter"/>
</dbReference>
<proteinExistence type="inferred from homology"/>
<keyword evidence="2 5" id="KW-0645">Protease</keyword>
<protein>
    <submittedName>
        <fullName evidence="9">S41 family peptidase</fullName>
    </submittedName>
</protein>
<dbReference type="NCBIfam" id="TIGR00225">
    <property type="entry name" value="prc"/>
    <property type="match status" value="1"/>
</dbReference>
<evidence type="ECO:0000256" key="4">
    <source>
        <dbReference type="ARBA" id="ARBA00022825"/>
    </source>
</evidence>
<dbReference type="PROSITE" id="PS50106">
    <property type="entry name" value="PDZ"/>
    <property type="match status" value="1"/>
</dbReference>
<evidence type="ECO:0000256" key="3">
    <source>
        <dbReference type="ARBA" id="ARBA00022801"/>
    </source>
</evidence>
<name>A0A9D1DAW9_9FIRM</name>
<dbReference type="PANTHER" id="PTHR32060:SF30">
    <property type="entry name" value="CARBOXY-TERMINAL PROCESSING PROTEASE CTPA"/>
    <property type="match status" value="1"/>
</dbReference>
<feature type="non-terminal residue" evidence="9">
    <location>
        <position position="1"/>
    </location>
</feature>
<evidence type="ECO:0000256" key="7">
    <source>
        <dbReference type="SAM" id="Phobius"/>
    </source>
</evidence>
<dbReference type="SMART" id="SM00245">
    <property type="entry name" value="TSPc"/>
    <property type="match status" value="1"/>
</dbReference>
<organism evidence="9 10">
    <name type="scientific">Candidatus Choladousia intestinavium</name>
    <dbReference type="NCBI Taxonomy" id="2840727"/>
    <lineage>
        <taxon>Bacteria</taxon>
        <taxon>Bacillati</taxon>
        <taxon>Bacillota</taxon>
        <taxon>Clostridia</taxon>
        <taxon>Lachnospirales</taxon>
        <taxon>Lachnospiraceae</taxon>
        <taxon>Lachnospiraceae incertae sedis</taxon>
        <taxon>Candidatus Choladousia</taxon>
    </lineage>
</organism>
<dbReference type="GO" id="GO:0008236">
    <property type="term" value="F:serine-type peptidase activity"/>
    <property type="evidence" value="ECO:0007669"/>
    <property type="project" value="UniProtKB-KW"/>
</dbReference>
<dbReference type="SUPFAM" id="SSF50156">
    <property type="entry name" value="PDZ domain-like"/>
    <property type="match status" value="1"/>
</dbReference>
<dbReference type="Proteomes" id="UP000886757">
    <property type="component" value="Unassembled WGS sequence"/>
</dbReference>
<dbReference type="InterPro" id="IPR001478">
    <property type="entry name" value="PDZ"/>
</dbReference>
<dbReference type="Pfam" id="PF17820">
    <property type="entry name" value="PDZ_6"/>
    <property type="match status" value="1"/>
</dbReference>
<dbReference type="GO" id="GO:0004175">
    <property type="term" value="F:endopeptidase activity"/>
    <property type="evidence" value="ECO:0007669"/>
    <property type="project" value="TreeGrafter"/>
</dbReference>
<evidence type="ECO:0000313" key="9">
    <source>
        <dbReference type="EMBL" id="HIR14907.1"/>
    </source>
</evidence>
<keyword evidence="7" id="KW-0812">Transmembrane</keyword>
<evidence type="ECO:0000256" key="2">
    <source>
        <dbReference type="ARBA" id="ARBA00022670"/>
    </source>
</evidence>
<keyword evidence="4 5" id="KW-0720">Serine protease</keyword>
<feature type="compositionally biased region" description="Basic and acidic residues" evidence="6">
    <location>
        <begin position="13"/>
        <end position="31"/>
    </location>
</feature>
<gene>
    <name evidence="9" type="ORF">IAB31_13410</name>
</gene>
<dbReference type="Gene3D" id="2.30.42.10">
    <property type="match status" value="1"/>
</dbReference>
<keyword evidence="7" id="KW-0472">Membrane</keyword>
<dbReference type="PANTHER" id="PTHR32060">
    <property type="entry name" value="TAIL-SPECIFIC PROTEASE"/>
    <property type="match status" value="1"/>
</dbReference>
<evidence type="ECO:0000256" key="5">
    <source>
        <dbReference type="RuleBase" id="RU004404"/>
    </source>
</evidence>
<evidence type="ECO:0000259" key="8">
    <source>
        <dbReference type="PROSITE" id="PS50106"/>
    </source>
</evidence>
<dbReference type="EMBL" id="DVGK01000160">
    <property type="protein sequence ID" value="HIR14907.1"/>
    <property type="molecule type" value="Genomic_DNA"/>
</dbReference>
<reference evidence="9" key="1">
    <citation type="submission" date="2020-10" db="EMBL/GenBank/DDBJ databases">
        <authorList>
            <person name="Gilroy R."/>
        </authorList>
    </citation>
    <scope>NUCLEOTIDE SEQUENCE</scope>
    <source>
        <strain evidence="9">ChiSjej4B22-8148</strain>
    </source>
</reference>
<dbReference type="InterPro" id="IPR004447">
    <property type="entry name" value="Peptidase_S41A"/>
</dbReference>
<dbReference type="InterPro" id="IPR036034">
    <property type="entry name" value="PDZ_sf"/>
</dbReference>
<evidence type="ECO:0000313" key="10">
    <source>
        <dbReference type="Proteomes" id="UP000886757"/>
    </source>
</evidence>
<dbReference type="Gene3D" id="3.30.750.44">
    <property type="match status" value="1"/>
</dbReference>
<reference evidence="9" key="2">
    <citation type="journal article" date="2021" name="PeerJ">
        <title>Extensive microbial diversity within the chicken gut microbiome revealed by metagenomics and culture.</title>
        <authorList>
            <person name="Gilroy R."/>
            <person name="Ravi A."/>
            <person name="Getino M."/>
            <person name="Pursley I."/>
            <person name="Horton D.L."/>
            <person name="Alikhan N.F."/>
            <person name="Baker D."/>
            <person name="Gharbi K."/>
            <person name="Hall N."/>
            <person name="Watson M."/>
            <person name="Adriaenssens E.M."/>
            <person name="Foster-Nyarko E."/>
            <person name="Jarju S."/>
            <person name="Secka A."/>
            <person name="Antonio M."/>
            <person name="Oren A."/>
            <person name="Chaudhuri R.R."/>
            <person name="La Ragione R."/>
            <person name="Hildebrand F."/>
            <person name="Pallen M.J."/>
        </authorList>
    </citation>
    <scope>NUCLEOTIDE SEQUENCE</scope>
    <source>
        <strain evidence="9">ChiSjej4B22-8148</strain>
    </source>
</reference>
<dbReference type="CDD" id="cd07560">
    <property type="entry name" value="Peptidase_S41_CPP"/>
    <property type="match status" value="1"/>
</dbReference>
<dbReference type="InterPro" id="IPR005151">
    <property type="entry name" value="Tail-specific_protease"/>
</dbReference>
<sequence length="472" mass="51170">KDSTREAYNPADSIEKTSSAEKNGSIEEAGRVKAAGSIKKSGYRSGGDDGGEERERIREIKSNSFWKGVLTGSLCMLAFCGIYLVILVRLSDTGGGLEESRGAEVLTESGTLDKLAEVGSLIDSFYLGDLDSEELSASLFRGVAAGLEDVYARYYTEEELNTVLDETQGAYYGIGATLIQNMETGEIRATQIYEGSPAQKAGLQPGDVLLACGGEDLQSMELSDAVACIKAQEGEFELIVYREETEEELTLTIQCEEVEKTTVHIRMLGGTVGYMEILEFDQVTVEQFRSGLSELKEQGMEKLIVDLRGNPGGLLDSVCEIMDDLLPEGLIVYTEDKSGNRVEYNSEEGQLFDGELAVLVDQDTASAAEIFAGAVQDHEIGTIIGTQTYGKGLVQKTYTLSDGSGIKFTTENYFTPLGNNINGTGITPDIVLEEESEEETEEQTEEIQAEETERAEEEPDAALDAALALFGE</sequence>
<dbReference type="Pfam" id="PF03572">
    <property type="entry name" value="Peptidase_S41"/>
    <property type="match status" value="1"/>
</dbReference>
<dbReference type="GO" id="GO:0030288">
    <property type="term" value="C:outer membrane-bounded periplasmic space"/>
    <property type="evidence" value="ECO:0007669"/>
    <property type="project" value="TreeGrafter"/>
</dbReference>
<comment type="caution">
    <text evidence="9">The sequence shown here is derived from an EMBL/GenBank/DDBJ whole genome shotgun (WGS) entry which is preliminary data.</text>
</comment>
<dbReference type="GO" id="GO:0006508">
    <property type="term" value="P:proteolysis"/>
    <property type="evidence" value="ECO:0007669"/>
    <property type="project" value="UniProtKB-KW"/>
</dbReference>
<dbReference type="AlphaFoldDB" id="A0A9D1DAW9"/>
<keyword evidence="3 5" id="KW-0378">Hydrolase</keyword>
<feature type="domain" description="PDZ" evidence="8">
    <location>
        <begin position="160"/>
        <end position="244"/>
    </location>
</feature>
<feature type="region of interest" description="Disordered" evidence="6">
    <location>
        <begin position="434"/>
        <end position="460"/>
    </location>
</feature>
<accession>A0A9D1DAW9</accession>
<dbReference type="Gene3D" id="3.90.226.10">
    <property type="entry name" value="2-enoyl-CoA Hydratase, Chain A, domain 1"/>
    <property type="match status" value="1"/>
</dbReference>
<feature type="region of interest" description="Disordered" evidence="6">
    <location>
        <begin position="1"/>
        <end position="54"/>
    </location>
</feature>
<dbReference type="InterPro" id="IPR029045">
    <property type="entry name" value="ClpP/crotonase-like_dom_sf"/>
</dbReference>
<comment type="similarity">
    <text evidence="1 5">Belongs to the peptidase S41A family.</text>
</comment>
<dbReference type="SMART" id="SM00228">
    <property type="entry name" value="PDZ"/>
    <property type="match status" value="1"/>
</dbReference>
<feature type="transmembrane region" description="Helical" evidence="7">
    <location>
        <begin position="64"/>
        <end position="86"/>
    </location>
</feature>
<dbReference type="InterPro" id="IPR041489">
    <property type="entry name" value="PDZ_6"/>
</dbReference>
<dbReference type="SUPFAM" id="SSF52096">
    <property type="entry name" value="ClpP/crotonase"/>
    <property type="match status" value="1"/>
</dbReference>
<keyword evidence="7" id="KW-1133">Transmembrane helix</keyword>
<evidence type="ECO:0000256" key="6">
    <source>
        <dbReference type="SAM" id="MobiDB-lite"/>
    </source>
</evidence>